<dbReference type="InterPro" id="IPR016181">
    <property type="entry name" value="Acyl_CoA_acyltransferase"/>
</dbReference>
<organism evidence="1 2">
    <name type="scientific">Shouchella xiaoxiensis</name>
    <dbReference type="NCBI Taxonomy" id="766895"/>
    <lineage>
        <taxon>Bacteria</taxon>
        <taxon>Bacillati</taxon>
        <taxon>Bacillota</taxon>
        <taxon>Bacilli</taxon>
        <taxon>Bacillales</taxon>
        <taxon>Bacillaceae</taxon>
        <taxon>Shouchella</taxon>
    </lineage>
</organism>
<keyword evidence="2" id="KW-1185">Reference proteome</keyword>
<name>A0ABS2SPE8_9BACI</name>
<dbReference type="EMBL" id="JAFBCV010000001">
    <property type="protein sequence ID" value="MBM7837393.1"/>
    <property type="molecule type" value="Genomic_DNA"/>
</dbReference>
<evidence type="ECO:0000313" key="2">
    <source>
        <dbReference type="Proteomes" id="UP001179280"/>
    </source>
</evidence>
<sequence length="88" mass="10649">MREQINIRPLERKDKQSMVKWLSTPEVLKYYEGRDKPFSEEQVELKFFKTKSRVSRWIAEVNGENIAYLQSYPLNEKERSTYGMLKEE</sequence>
<comment type="caution">
    <text evidence="1">The sequence shown here is derived from an EMBL/GenBank/DDBJ whole genome shotgun (WGS) entry which is preliminary data.</text>
</comment>
<proteinExistence type="predicted"/>
<dbReference type="Proteomes" id="UP001179280">
    <property type="component" value="Unassembled WGS sequence"/>
</dbReference>
<accession>A0ABS2SPE8</accession>
<gene>
    <name evidence="1" type="ORF">JOC54_000624</name>
</gene>
<dbReference type="Gene3D" id="3.40.630.30">
    <property type="match status" value="1"/>
</dbReference>
<dbReference type="SUPFAM" id="SSF55729">
    <property type="entry name" value="Acyl-CoA N-acyltransferases (Nat)"/>
    <property type="match status" value="1"/>
</dbReference>
<reference evidence="1" key="1">
    <citation type="submission" date="2021-01" db="EMBL/GenBank/DDBJ databases">
        <title>Genomic Encyclopedia of Type Strains, Phase IV (KMG-IV): sequencing the most valuable type-strain genomes for metagenomic binning, comparative biology and taxonomic classification.</title>
        <authorList>
            <person name="Goeker M."/>
        </authorList>
    </citation>
    <scope>NUCLEOTIDE SEQUENCE</scope>
    <source>
        <strain evidence="1">DSM 21943</strain>
    </source>
</reference>
<protein>
    <submittedName>
        <fullName evidence="1">Uncharacterized protein</fullName>
    </submittedName>
</protein>
<evidence type="ECO:0000313" key="1">
    <source>
        <dbReference type="EMBL" id="MBM7837393.1"/>
    </source>
</evidence>